<evidence type="ECO:0000313" key="5">
    <source>
        <dbReference type="Proteomes" id="UP000515158"/>
    </source>
</evidence>
<keyword evidence="5" id="KW-1185">Reference proteome</keyword>
<keyword evidence="3" id="KW-1133">Transmembrane helix</keyword>
<keyword evidence="3" id="KW-0812">Transmembrane</keyword>
<dbReference type="RefSeq" id="XP_034250058.1">
    <property type="nucleotide sequence ID" value="XM_034394167.1"/>
</dbReference>
<dbReference type="KEGG" id="tpal:117650616"/>
<feature type="transmembrane region" description="Helical" evidence="3">
    <location>
        <begin position="74"/>
        <end position="92"/>
    </location>
</feature>
<dbReference type="PANTHER" id="PTHR15231">
    <property type="entry name" value="PHOSPHATIDYLINOSITOL N-ACETYLGLUCOSAMINYLTRANSFERASE SUBUNIT H"/>
    <property type="match status" value="1"/>
</dbReference>
<evidence type="ECO:0000313" key="6">
    <source>
        <dbReference type="RefSeq" id="XP_034250057.1"/>
    </source>
</evidence>
<dbReference type="InterPro" id="IPR019328">
    <property type="entry name" value="PIGH-H_dom"/>
</dbReference>
<dbReference type="OrthoDB" id="6256716at2759"/>
<dbReference type="GO" id="GO:0000506">
    <property type="term" value="C:glycosylphosphatidylinositol-N-acetylglucosaminyltransferase (GPI-GnT) complex"/>
    <property type="evidence" value="ECO:0007669"/>
    <property type="project" value="InterPro"/>
</dbReference>
<keyword evidence="3" id="KW-0472">Membrane</keyword>
<accession>A0A6P8ZXC6</accession>
<evidence type="ECO:0000313" key="7">
    <source>
        <dbReference type="RefSeq" id="XP_034250058.1"/>
    </source>
</evidence>
<protein>
    <submittedName>
        <fullName evidence="6 7">Phosphatidylinositol N-acetylglucosaminyltransferase subunit H-like</fullName>
    </submittedName>
</protein>
<feature type="domain" description="Phosphatidylinositol N-acetylglucosaminyltransferase subunit H conserved" evidence="4">
    <location>
        <begin position="97"/>
        <end position="166"/>
    </location>
</feature>
<evidence type="ECO:0000256" key="2">
    <source>
        <dbReference type="ARBA" id="ARBA00009610"/>
    </source>
</evidence>
<dbReference type="InterPro" id="IPR044215">
    <property type="entry name" value="PIG-H"/>
</dbReference>
<dbReference type="Proteomes" id="UP000515158">
    <property type="component" value="Unplaced"/>
</dbReference>
<dbReference type="Pfam" id="PF10181">
    <property type="entry name" value="PIG-H"/>
    <property type="match status" value="1"/>
</dbReference>
<proteinExistence type="inferred from homology"/>
<comment type="pathway">
    <text evidence="1">Glycolipid biosynthesis; glycosylphosphatidylinositol-anchor biosynthesis.</text>
</comment>
<dbReference type="GO" id="GO:0006506">
    <property type="term" value="P:GPI anchor biosynthetic process"/>
    <property type="evidence" value="ECO:0007669"/>
    <property type="project" value="UniProtKB-UniPathway"/>
</dbReference>
<dbReference type="AlphaFoldDB" id="A0A6P8ZXC6"/>
<dbReference type="UniPathway" id="UPA00196"/>
<gene>
    <name evidence="6 7" type="primary">LOC117650616</name>
</gene>
<sequence>MMDILFDGEKISQHESVNGHIILLRKRTIGKSVCVEYTVQKENLPLYKSGIFHLLSVSVLLLSVSAYASSLLGILFFALLGLILFYILFWDVEKEVLLVTVPLGLQFTSFFKSGQQTTCYIPWHCVKDVYIIETVSFHRVLYNLVVLTQPDQDSKQSSQKLIPLFQGTKPRISCLEKIYQGIYDLFPEENSKI</sequence>
<name>A0A6P8ZXC6_THRPL</name>
<dbReference type="PANTHER" id="PTHR15231:SF1">
    <property type="entry name" value="PHOSPHATIDYLINOSITOL N-ACETYLGLUCOSAMINYLTRANSFERASE SUBUNIT H"/>
    <property type="match status" value="1"/>
</dbReference>
<reference evidence="6 7" key="1">
    <citation type="submission" date="2025-04" db="UniProtKB">
        <authorList>
            <consortium name="RefSeq"/>
        </authorList>
    </citation>
    <scope>IDENTIFICATION</scope>
    <source>
        <tissue evidence="6 7">Total insect</tissue>
    </source>
</reference>
<evidence type="ECO:0000259" key="4">
    <source>
        <dbReference type="Pfam" id="PF10181"/>
    </source>
</evidence>
<dbReference type="RefSeq" id="XP_034250057.1">
    <property type="nucleotide sequence ID" value="XM_034394166.1"/>
</dbReference>
<evidence type="ECO:0000256" key="1">
    <source>
        <dbReference type="ARBA" id="ARBA00004687"/>
    </source>
</evidence>
<evidence type="ECO:0000256" key="3">
    <source>
        <dbReference type="SAM" id="Phobius"/>
    </source>
</evidence>
<dbReference type="GeneID" id="117650616"/>
<organism evidence="6">
    <name type="scientific">Thrips palmi</name>
    <name type="common">Melon thrips</name>
    <dbReference type="NCBI Taxonomy" id="161013"/>
    <lineage>
        <taxon>Eukaryota</taxon>
        <taxon>Metazoa</taxon>
        <taxon>Ecdysozoa</taxon>
        <taxon>Arthropoda</taxon>
        <taxon>Hexapoda</taxon>
        <taxon>Insecta</taxon>
        <taxon>Pterygota</taxon>
        <taxon>Neoptera</taxon>
        <taxon>Paraneoptera</taxon>
        <taxon>Thysanoptera</taxon>
        <taxon>Terebrantia</taxon>
        <taxon>Thripoidea</taxon>
        <taxon>Thripidae</taxon>
        <taxon>Thrips</taxon>
    </lineage>
</organism>
<comment type="similarity">
    <text evidence="2">Belongs to the PIGH family.</text>
</comment>